<sequence>MNVARNVMLEQRLVPGGGAIEMALGRVLTEKAKSTVSGVQQMAYLAMAQALEVIPRTLANNCGANVLRLITELRAKHAVDPAKYWTLGVDGTTGKLIDMKELDIWDPLVVKAQTLKTAVETAILLLRIDDIVSGVKKQSGDSAGSAPTTAE</sequence>
<dbReference type="SUPFAM" id="SSF48592">
    <property type="entry name" value="GroEL equatorial domain-like"/>
    <property type="match status" value="1"/>
</dbReference>
<proteinExistence type="predicted"/>
<dbReference type="Proteomes" id="UP000230066">
    <property type="component" value="Unassembled WGS sequence"/>
</dbReference>
<name>A0A4E0R883_FASHE</name>
<evidence type="ECO:0000256" key="1">
    <source>
        <dbReference type="ARBA" id="ARBA00022741"/>
    </source>
</evidence>
<evidence type="ECO:0000313" key="6">
    <source>
        <dbReference type="Proteomes" id="UP000230066"/>
    </source>
</evidence>
<dbReference type="InterPro" id="IPR027413">
    <property type="entry name" value="GROEL-like_equatorial_sf"/>
</dbReference>
<reference evidence="5" key="1">
    <citation type="submission" date="2019-03" db="EMBL/GenBank/DDBJ databases">
        <title>Improved annotation for the trematode Fasciola hepatica.</title>
        <authorList>
            <person name="Choi Y.-J."/>
            <person name="Martin J."/>
            <person name="Mitreva M."/>
        </authorList>
    </citation>
    <scope>NUCLEOTIDE SEQUENCE [LARGE SCALE GENOMIC DNA]</scope>
</reference>
<protein>
    <recommendedName>
        <fullName evidence="4">CCT-gamma</fullName>
    </recommendedName>
</protein>
<evidence type="ECO:0000256" key="4">
    <source>
        <dbReference type="ARBA" id="ARBA00031286"/>
    </source>
</evidence>
<keyword evidence="6" id="KW-1185">Reference proteome</keyword>
<dbReference type="GO" id="GO:0005524">
    <property type="term" value="F:ATP binding"/>
    <property type="evidence" value="ECO:0007669"/>
    <property type="project" value="UniProtKB-KW"/>
</dbReference>
<dbReference type="Pfam" id="PF00118">
    <property type="entry name" value="Cpn60_TCP1"/>
    <property type="match status" value="1"/>
</dbReference>
<evidence type="ECO:0000313" key="5">
    <source>
        <dbReference type="EMBL" id="THD18398.1"/>
    </source>
</evidence>
<dbReference type="InterPro" id="IPR002423">
    <property type="entry name" value="Cpn60/GroEL/TCP-1"/>
</dbReference>
<evidence type="ECO:0000256" key="2">
    <source>
        <dbReference type="ARBA" id="ARBA00022840"/>
    </source>
</evidence>
<dbReference type="FunFam" id="1.10.560.10:FF:000073">
    <property type="entry name" value="T-complex protein 1 subunit gamma"/>
    <property type="match status" value="1"/>
</dbReference>
<organism evidence="5 6">
    <name type="scientific">Fasciola hepatica</name>
    <name type="common">Liver fluke</name>
    <dbReference type="NCBI Taxonomy" id="6192"/>
    <lineage>
        <taxon>Eukaryota</taxon>
        <taxon>Metazoa</taxon>
        <taxon>Spiralia</taxon>
        <taxon>Lophotrochozoa</taxon>
        <taxon>Platyhelminthes</taxon>
        <taxon>Trematoda</taxon>
        <taxon>Digenea</taxon>
        <taxon>Plagiorchiida</taxon>
        <taxon>Echinostomata</taxon>
        <taxon>Echinostomatoidea</taxon>
        <taxon>Fasciolidae</taxon>
        <taxon>Fasciola</taxon>
    </lineage>
</organism>
<gene>
    <name evidence="5" type="ORF">D915_011133</name>
</gene>
<keyword evidence="2" id="KW-0067">ATP-binding</keyword>
<dbReference type="EMBL" id="JXXN02012888">
    <property type="protein sequence ID" value="THD18398.1"/>
    <property type="molecule type" value="Genomic_DNA"/>
</dbReference>
<dbReference type="GO" id="GO:0140662">
    <property type="term" value="F:ATP-dependent protein folding chaperone"/>
    <property type="evidence" value="ECO:0007669"/>
    <property type="project" value="InterPro"/>
</dbReference>
<dbReference type="Gene3D" id="1.10.560.10">
    <property type="entry name" value="GroEL-like equatorial domain"/>
    <property type="match status" value="1"/>
</dbReference>
<dbReference type="PANTHER" id="PTHR11353">
    <property type="entry name" value="CHAPERONIN"/>
    <property type="match status" value="1"/>
</dbReference>
<comment type="caution">
    <text evidence="5">The sequence shown here is derived from an EMBL/GenBank/DDBJ whole genome shotgun (WGS) entry which is preliminary data.</text>
</comment>
<keyword evidence="1" id="KW-0547">Nucleotide-binding</keyword>
<accession>A0A4E0R883</accession>
<dbReference type="AlphaFoldDB" id="A0A4E0R883"/>
<dbReference type="InterPro" id="IPR017998">
    <property type="entry name" value="Chaperone_TCP-1"/>
</dbReference>
<keyword evidence="3" id="KW-0143">Chaperone</keyword>
<evidence type="ECO:0000256" key="3">
    <source>
        <dbReference type="ARBA" id="ARBA00023186"/>
    </source>
</evidence>